<dbReference type="PANTHER" id="PTHR11177:SF337">
    <property type="entry name" value="CHITINASE"/>
    <property type="match status" value="1"/>
</dbReference>
<comment type="catalytic activity">
    <reaction evidence="1">
        <text>Random endo-hydrolysis of N-acetyl-beta-D-glucosaminide (1-&gt;4)-beta-linkages in chitin and chitodextrins.</text>
        <dbReference type="EC" id="3.2.1.14"/>
    </reaction>
</comment>
<evidence type="ECO:0000256" key="9">
    <source>
        <dbReference type="ARBA" id="ARBA00023326"/>
    </source>
</evidence>
<dbReference type="PROSITE" id="PS51910">
    <property type="entry name" value="GH18_2"/>
    <property type="match status" value="1"/>
</dbReference>
<evidence type="ECO:0000256" key="4">
    <source>
        <dbReference type="ARBA" id="ARBA00022801"/>
    </source>
</evidence>
<evidence type="ECO:0000256" key="2">
    <source>
        <dbReference type="ARBA" id="ARBA00012729"/>
    </source>
</evidence>
<dbReference type="PROSITE" id="PS00026">
    <property type="entry name" value="CHIT_BIND_I_1"/>
    <property type="match status" value="1"/>
</dbReference>
<dbReference type="GO" id="GO:0008843">
    <property type="term" value="F:endochitinase activity"/>
    <property type="evidence" value="ECO:0007669"/>
    <property type="project" value="UniProtKB-EC"/>
</dbReference>
<dbReference type="VEuPathDB" id="FungiDB:AAP_04332"/>
<name>A0A167X367_9EURO</name>
<keyword evidence="16" id="KW-1185">Reference proteome</keyword>
<reference evidence="15 16" key="1">
    <citation type="journal article" date="2016" name="Genome Biol. Evol.">
        <title>Divergent and convergent evolution of fungal pathogenicity.</title>
        <authorList>
            <person name="Shang Y."/>
            <person name="Xiao G."/>
            <person name="Zheng P."/>
            <person name="Cen K."/>
            <person name="Zhan S."/>
            <person name="Wang C."/>
        </authorList>
    </citation>
    <scope>NUCLEOTIDE SEQUENCE [LARGE SCALE GENOMIC DNA]</scope>
    <source>
        <strain evidence="15 16">ARSEF 7405</strain>
    </source>
</reference>
<dbReference type="AlphaFoldDB" id="A0A167X367"/>
<sequence length="373" mass="41303">MKNPDQWYNLNEIKDSFHEGTEYFLTFGTWGDSSGFEQASRTPELRQTYADNVAKILDDQGFDGVDIDWEYPGGHGADYKIHNDPAERQQEIVNFPLFLQAIKGSIKSKKLSIAVPGKGEDMMAFNDQTSKTIFDAVDYVNIMSYDLTNRRSTATGHLSSVEGCLESVKGYLNLGLDPAKANLGFPFYAEYYKMLPNCPNANGLNCPIQAAENPDGSDAKTSGVLTFQDENFAKPPGNLSTSAEGRCGYHAGMTCQSGYCCSSDGYCGTTSEYCNMACTPGYGTCPGVTAITSFNQAYQHKQADNAAGAMYAVDTQNNYFWTWDSTDFYQRKFDEIVKRYNLGGVMAWSLGEDSKDWAHITKMIELSKKTFGQ</sequence>
<evidence type="ECO:0000259" key="14">
    <source>
        <dbReference type="PROSITE" id="PS51910"/>
    </source>
</evidence>
<dbReference type="GO" id="GO:0000272">
    <property type="term" value="P:polysaccharide catabolic process"/>
    <property type="evidence" value="ECO:0007669"/>
    <property type="project" value="UniProtKB-KW"/>
</dbReference>
<dbReference type="PANTHER" id="PTHR11177">
    <property type="entry name" value="CHITINASE"/>
    <property type="match status" value="1"/>
</dbReference>
<keyword evidence="9" id="KW-0624">Polysaccharide degradation</keyword>
<accession>A0A167X367</accession>
<evidence type="ECO:0000256" key="1">
    <source>
        <dbReference type="ARBA" id="ARBA00000822"/>
    </source>
</evidence>
<evidence type="ECO:0000256" key="12">
    <source>
        <dbReference type="RuleBase" id="RU004453"/>
    </source>
</evidence>
<dbReference type="PROSITE" id="PS50941">
    <property type="entry name" value="CHIT_BIND_I_2"/>
    <property type="match status" value="1"/>
</dbReference>
<evidence type="ECO:0000256" key="10">
    <source>
        <dbReference type="PROSITE-ProRule" id="PRU00261"/>
    </source>
</evidence>
<comment type="similarity">
    <text evidence="12">Belongs to the glycosyl hydrolase 18 family.</text>
</comment>
<dbReference type="InterPro" id="IPR036861">
    <property type="entry name" value="Endochitinase-like_sf"/>
</dbReference>
<evidence type="ECO:0000256" key="11">
    <source>
        <dbReference type="RuleBase" id="RU000489"/>
    </source>
</evidence>
<gene>
    <name evidence="15" type="ORF">AAP_04332</name>
</gene>
<dbReference type="SMART" id="SM00636">
    <property type="entry name" value="Glyco_18"/>
    <property type="match status" value="1"/>
</dbReference>
<evidence type="ECO:0000313" key="15">
    <source>
        <dbReference type="EMBL" id="KZZ89577.1"/>
    </source>
</evidence>
<dbReference type="SMART" id="SM00270">
    <property type="entry name" value="ChtBD1"/>
    <property type="match status" value="1"/>
</dbReference>
<dbReference type="InterPro" id="IPR001223">
    <property type="entry name" value="Glyco_hydro18_cat"/>
</dbReference>
<keyword evidence="3 10" id="KW-0147">Chitin-binding</keyword>
<dbReference type="Proteomes" id="UP000242877">
    <property type="component" value="Unassembled WGS sequence"/>
</dbReference>
<keyword evidence="8 11" id="KW-0326">Glycosidase</keyword>
<keyword evidence="4 11" id="KW-0378">Hydrolase</keyword>
<dbReference type="OrthoDB" id="73875at2759"/>
<dbReference type="SUPFAM" id="SSF51445">
    <property type="entry name" value="(Trans)glycosidases"/>
    <property type="match status" value="1"/>
</dbReference>
<organism evidence="15 16">
    <name type="scientific">Ascosphaera apis ARSEF 7405</name>
    <dbReference type="NCBI Taxonomy" id="392613"/>
    <lineage>
        <taxon>Eukaryota</taxon>
        <taxon>Fungi</taxon>
        <taxon>Dikarya</taxon>
        <taxon>Ascomycota</taxon>
        <taxon>Pezizomycotina</taxon>
        <taxon>Eurotiomycetes</taxon>
        <taxon>Eurotiomycetidae</taxon>
        <taxon>Onygenales</taxon>
        <taxon>Ascosphaeraceae</taxon>
        <taxon>Ascosphaera</taxon>
    </lineage>
</organism>
<dbReference type="InterPro" id="IPR011583">
    <property type="entry name" value="Chitinase_II/V-like_cat"/>
</dbReference>
<feature type="disulfide bond" evidence="10">
    <location>
        <begin position="260"/>
        <end position="274"/>
    </location>
</feature>
<evidence type="ECO:0000313" key="16">
    <source>
        <dbReference type="Proteomes" id="UP000242877"/>
    </source>
</evidence>
<keyword evidence="10" id="KW-1015">Disulfide bond</keyword>
<keyword evidence="5" id="KW-0146">Chitin degradation</keyword>
<dbReference type="GO" id="GO:0005576">
    <property type="term" value="C:extracellular region"/>
    <property type="evidence" value="ECO:0007669"/>
    <property type="project" value="TreeGrafter"/>
</dbReference>
<dbReference type="GO" id="GO:0008061">
    <property type="term" value="F:chitin binding"/>
    <property type="evidence" value="ECO:0007669"/>
    <property type="project" value="UniProtKB-UniRule"/>
</dbReference>
<comment type="caution">
    <text evidence="10">Lacks conserved residue(s) required for the propagation of feature annotation.</text>
</comment>
<dbReference type="SUPFAM" id="SSF57016">
    <property type="entry name" value="Plant lectins/antimicrobial peptides"/>
    <property type="match status" value="1"/>
</dbReference>
<dbReference type="InterPro" id="IPR018371">
    <property type="entry name" value="Chitin-binding_1_CS"/>
</dbReference>
<dbReference type="InterPro" id="IPR017853">
    <property type="entry name" value="GH"/>
</dbReference>
<evidence type="ECO:0000256" key="8">
    <source>
        <dbReference type="ARBA" id="ARBA00023295"/>
    </source>
</evidence>
<feature type="domain" description="Chitin-binding type-1" evidence="13">
    <location>
        <begin position="244"/>
        <end position="287"/>
    </location>
</feature>
<evidence type="ECO:0000259" key="13">
    <source>
        <dbReference type="PROSITE" id="PS50941"/>
    </source>
</evidence>
<evidence type="ECO:0000256" key="6">
    <source>
        <dbReference type="ARBA" id="ARBA00023026"/>
    </source>
</evidence>
<keyword evidence="6" id="KW-0843">Virulence</keyword>
<dbReference type="InterPro" id="IPR001579">
    <property type="entry name" value="Glyco_hydro_18_chit_AS"/>
</dbReference>
<dbReference type="Pfam" id="PF00704">
    <property type="entry name" value="Glyco_hydro_18"/>
    <property type="match status" value="1"/>
</dbReference>
<dbReference type="EMBL" id="AZGZ01000020">
    <property type="protein sequence ID" value="KZZ89577.1"/>
    <property type="molecule type" value="Genomic_DNA"/>
</dbReference>
<protein>
    <recommendedName>
        <fullName evidence="2">chitinase</fullName>
        <ecNumber evidence="2">3.2.1.14</ecNumber>
    </recommendedName>
</protein>
<dbReference type="GO" id="GO:0006032">
    <property type="term" value="P:chitin catabolic process"/>
    <property type="evidence" value="ECO:0007669"/>
    <property type="project" value="UniProtKB-KW"/>
</dbReference>
<evidence type="ECO:0000256" key="3">
    <source>
        <dbReference type="ARBA" id="ARBA00022669"/>
    </source>
</evidence>
<dbReference type="Gene3D" id="3.20.20.80">
    <property type="entry name" value="Glycosidases"/>
    <property type="match status" value="1"/>
</dbReference>
<dbReference type="InterPro" id="IPR001002">
    <property type="entry name" value="Chitin-bd_1"/>
</dbReference>
<dbReference type="Gene3D" id="3.30.60.10">
    <property type="entry name" value="Endochitinase-like"/>
    <property type="match status" value="1"/>
</dbReference>
<feature type="disulfide bond" evidence="10">
    <location>
        <begin position="255"/>
        <end position="267"/>
    </location>
</feature>
<keyword evidence="7" id="KW-0119">Carbohydrate metabolism</keyword>
<dbReference type="PROSITE" id="PS01095">
    <property type="entry name" value="GH18_1"/>
    <property type="match status" value="1"/>
</dbReference>
<evidence type="ECO:0000256" key="7">
    <source>
        <dbReference type="ARBA" id="ARBA00023277"/>
    </source>
</evidence>
<proteinExistence type="inferred from homology"/>
<feature type="domain" description="GH18" evidence="14">
    <location>
        <begin position="1"/>
        <end position="373"/>
    </location>
</feature>
<comment type="caution">
    <text evidence="15">The sequence shown here is derived from an EMBL/GenBank/DDBJ whole genome shotgun (WGS) entry which is preliminary data.</text>
</comment>
<dbReference type="EC" id="3.2.1.14" evidence="2"/>
<evidence type="ECO:0000256" key="5">
    <source>
        <dbReference type="ARBA" id="ARBA00023024"/>
    </source>
</evidence>
<dbReference type="Pfam" id="PF00187">
    <property type="entry name" value="Chitin_bind_1"/>
    <property type="match status" value="1"/>
</dbReference>
<dbReference type="CDD" id="cd11618">
    <property type="entry name" value="ChtBD1_1"/>
    <property type="match status" value="1"/>
</dbReference>
<dbReference type="InterPro" id="IPR050314">
    <property type="entry name" value="Glycosyl_Hydrlase_18"/>
</dbReference>